<organism evidence="2 3">
    <name type="scientific">Paenibacillus puldeungensis</name>
    <dbReference type="NCBI Taxonomy" id="696536"/>
    <lineage>
        <taxon>Bacteria</taxon>
        <taxon>Bacillati</taxon>
        <taxon>Bacillota</taxon>
        <taxon>Bacilli</taxon>
        <taxon>Bacillales</taxon>
        <taxon>Paenibacillaceae</taxon>
        <taxon>Paenibacillus</taxon>
    </lineage>
</organism>
<keyword evidence="3" id="KW-1185">Reference proteome</keyword>
<keyword evidence="1" id="KW-1133">Transmembrane helix</keyword>
<reference evidence="3" key="1">
    <citation type="journal article" date="2019" name="Int. J. Syst. Evol. Microbiol.">
        <title>The Global Catalogue of Microorganisms (GCM) 10K type strain sequencing project: providing services to taxonomists for standard genome sequencing and annotation.</title>
        <authorList>
            <consortium name="The Broad Institute Genomics Platform"/>
            <consortium name="The Broad Institute Genome Sequencing Center for Infectious Disease"/>
            <person name="Wu L."/>
            <person name="Ma J."/>
        </authorList>
    </citation>
    <scope>NUCLEOTIDE SEQUENCE [LARGE SCALE GENOMIC DNA]</scope>
    <source>
        <strain evidence="3">CCUG 59189</strain>
    </source>
</reference>
<keyword evidence="1" id="KW-0812">Transmembrane</keyword>
<dbReference type="Proteomes" id="UP001597262">
    <property type="component" value="Unassembled WGS sequence"/>
</dbReference>
<keyword evidence="1" id="KW-0472">Membrane</keyword>
<evidence type="ECO:0008006" key="4">
    <source>
        <dbReference type="Google" id="ProtNLM"/>
    </source>
</evidence>
<name>A0ABW3RWV4_9BACL</name>
<evidence type="ECO:0000313" key="2">
    <source>
        <dbReference type="EMBL" id="MFD1176777.1"/>
    </source>
</evidence>
<comment type="caution">
    <text evidence="2">The sequence shown here is derived from an EMBL/GenBank/DDBJ whole genome shotgun (WGS) entry which is preliminary data.</text>
</comment>
<sequence length="56" mass="5928">MNSSNILIFTICAFALGGILIMSKDNIPPKMKRGLALTAVILVAAAFGLIIYSFLA</sequence>
<gene>
    <name evidence="2" type="ORF">ACFQ3W_10765</name>
</gene>
<proteinExistence type="predicted"/>
<dbReference type="EMBL" id="JBHTLM010000006">
    <property type="protein sequence ID" value="MFD1176777.1"/>
    <property type="molecule type" value="Genomic_DNA"/>
</dbReference>
<dbReference type="RefSeq" id="WP_379319223.1">
    <property type="nucleotide sequence ID" value="NZ_JBHTLM010000006.1"/>
</dbReference>
<evidence type="ECO:0000256" key="1">
    <source>
        <dbReference type="SAM" id="Phobius"/>
    </source>
</evidence>
<evidence type="ECO:0000313" key="3">
    <source>
        <dbReference type="Proteomes" id="UP001597262"/>
    </source>
</evidence>
<accession>A0ABW3RWV4</accession>
<feature type="transmembrane region" description="Helical" evidence="1">
    <location>
        <begin position="35"/>
        <end position="55"/>
    </location>
</feature>
<protein>
    <recommendedName>
        <fullName evidence="4">Signal transduction histidine kinase</fullName>
    </recommendedName>
</protein>
<feature type="transmembrane region" description="Helical" evidence="1">
    <location>
        <begin position="6"/>
        <end position="23"/>
    </location>
</feature>